<dbReference type="Gene3D" id="3.30.200.20">
    <property type="entry name" value="Phosphorylase Kinase, domain 1"/>
    <property type="match status" value="1"/>
</dbReference>
<dbReference type="PANTHER" id="PTHR24056">
    <property type="entry name" value="CELL DIVISION PROTEIN KINASE"/>
    <property type="match status" value="1"/>
</dbReference>
<keyword evidence="4 10" id="KW-0547">Nucleotide-binding</keyword>
<dbReference type="Gene3D" id="1.10.510.10">
    <property type="entry name" value="Transferase(Phosphotransferase) domain 1"/>
    <property type="match status" value="1"/>
</dbReference>
<dbReference type="InterPro" id="IPR017441">
    <property type="entry name" value="Protein_kinase_ATP_BS"/>
</dbReference>
<dbReference type="InterPro" id="IPR050108">
    <property type="entry name" value="CDK"/>
</dbReference>
<dbReference type="SMART" id="SM00220">
    <property type="entry name" value="S_TKc"/>
    <property type="match status" value="1"/>
</dbReference>
<dbReference type="InterPro" id="IPR000719">
    <property type="entry name" value="Prot_kinase_dom"/>
</dbReference>
<keyword evidence="5" id="KW-0418">Kinase</keyword>
<dbReference type="AlphaFoldDB" id="A0A5J4VST4"/>
<dbReference type="OrthoDB" id="548217at2759"/>
<gene>
    <name evidence="13" type="ORF">EZS28_019077</name>
</gene>
<keyword evidence="3" id="KW-0808">Transferase</keyword>
<name>A0A5J4VST4_9EUKA</name>
<comment type="catalytic activity">
    <reaction evidence="7">
        <text>L-threonyl-[protein] + ATP = O-phospho-L-threonyl-[protein] + ADP + H(+)</text>
        <dbReference type="Rhea" id="RHEA:46608"/>
        <dbReference type="Rhea" id="RHEA-COMP:11060"/>
        <dbReference type="Rhea" id="RHEA-COMP:11605"/>
        <dbReference type="ChEBI" id="CHEBI:15378"/>
        <dbReference type="ChEBI" id="CHEBI:30013"/>
        <dbReference type="ChEBI" id="CHEBI:30616"/>
        <dbReference type="ChEBI" id="CHEBI:61977"/>
        <dbReference type="ChEBI" id="CHEBI:456216"/>
        <dbReference type="EC" id="2.7.11.22"/>
    </reaction>
</comment>
<sequence>MRAAFARRTLEERKPETIILRKLGGGTYGSVFQAYNPKDREFAALKEMPEKQEYSWGIICTTLQEVSIMLEINDKSIITAKNAFVIPSHKAIYMFLEEMQMDLQGFAIKGRPGVALTKAFLSSTMRQSYEGLNFLHKNWVLHRDIKPGNVLISWNGVVKLADFGFARSFRDLPRMLSY</sequence>
<evidence type="ECO:0000256" key="6">
    <source>
        <dbReference type="ARBA" id="ARBA00022840"/>
    </source>
</evidence>
<keyword evidence="6 10" id="KW-0067">ATP-binding</keyword>
<dbReference type="EMBL" id="SNRW01005284">
    <property type="protein sequence ID" value="KAA6385393.1"/>
    <property type="molecule type" value="Genomic_DNA"/>
</dbReference>
<comment type="caution">
    <text evidence="13">The sequence shown here is derived from an EMBL/GenBank/DDBJ whole genome shotgun (WGS) entry which is preliminary data.</text>
</comment>
<dbReference type="GO" id="GO:0008353">
    <property type="term" value="F:RNA polymerase II CTD heptapeptide repeat kinase activity"/>
    <property type="evidence" value="ECO:0007669"/>
    <property type="project" value="UniProtKB-EC"/>
</dbReference>
<evidence type="ECO:0000256" key="4">
    <source>
        <dbReference type="ARBA" id="ARBA00022741"/>
    </source>
</evidence>
<dbReference type="PROSITE" id="PS00107">
    <property type="entry name" value="PROTEIN_KINASE_ATP"/>
    <property type="match status" value="1"/>
</dbReference>
<dbReference type="SUPFAM" id="SSF56112">
    <property type="entry name" value="Protein kinase-like (PK-like)"/>
    <property type="match status" value="1"/>
</dbReference>
<dbReference type="GO" id="GO:0004693">
    <property type="term" value="F:cyclin-dependent protein serine/threonine kinase activity"/>
    <property type="evidence" value="ECO:0007669"/>
    <property type="project" value="UniProtKB-EC"/>
</dbReference>
<evidence type="ECO:0000259" key="12">
    <source>
        <dbReference type="PROSITE" id="PS50011"/>
    </source>
</evidence>
<comment type="similarity">
    <text evidence="1">Belongs to the protein kinase superfamily. CMGC Ser/Thr protein kinase family. CDC2/CDKX subfamily.</text>
</comment>
<dbReference type="PROSITE" id="PS00108">
    <property type="entry name" value="PROTEIN_KINASE_ST"/>
    <property type="match status" value="1"/>
</dbReference>
<evidence type="ECO:0000256" key="7">
    <source>
        <dbReference type="ARBA" id="ARBA00047811"/>
    </source>
</evidence>
<comment type="catalytic activity">
    <reaction evidence="8">
        <text>L-seryl-[protein] + ATP = O-phospho-L-seryl-[protein] + ADP + H(+)</text>
        <dbReference type="Rhea" id="RHEA:17989"/>
        <dbReference type="Rhea" id="RHEA-COMP:9863"/>
        <dbReference type="Rhea" id="RHEA-COMP:11604"/>
        <dbReference type="ChEBI" id="CHEBI:15378"/>
        <dbReference type="ChEBI" id="CHEBI:29999"/>
        <dbReference type="ChEBI" id="CHEBI:30616"/>
        <dbReference type="ChEBI" id="CHEBI:83421"/>
        <dbReference type="ChEBI" id="CHEBI:456216"/>
        <dbReference type="EC" id="2.7.11.22"/>
    </reaction>
</comment>
<dbReference type="PANTHER" id="PTHR24056:SF495">
    <property type="entry name" value="CYCLIN-DEPENDENT KINASE 8-RELATED"/>
    <property type="match status" value="1"/>
</dbReference>
<evidence type="ECO:0000256" key="2">
    <source>
        <dbReference type="ARBA" id="ARBA00022527"/>
    </source>
</evidence>
<evidence type="ECO:0000313" key="13">
    <source>
        <dbReference type="EMBL" id="KAA6385393.1"/>
    </source>
</evidence>
<evidence type="ECO:0000256" key="5">
    <source>
        <dbReference type="ARBA" id="ARBA00022777"/>
    </source>
</evidence>
<accession>A0A5J4VST4</accession>
<organism evidence="13 14">
    <name type="scientific">Streblomastix strix</name>
    <dbReference type="NCBI Taxonomy" id="222440"/>
    <lineage>
        <taxon>Eukaryota</taxon>
        <taxon>Metamonada</taxon>
        <taxon>Preaxostyla</taxon>
        <taxon>Oxymonadida</taxon>
        <taxon>Streblomastigidae</taxon>
        <taxon>Streblomastix</taxon>
    </lineage>
</organism>
<dbReference type="InterPro" id="IPR011009">
    <property type="entry name" value="Kinase-like_dom_sf"/>
</dbReference>
<feature type="non-terminal residue" evidence="13">
    <location>
        <position position="178"/>
    </location>
</feature>
<evidence type="ECO:0000256" key="8">
    <source>
        <dbReference type="ARBA" id="ARBA00048367"/>
    </source>
</evidence>
<evidence type="ECO:0000256" key="10">
    <source>
        <dbReference type="PROSITE-ProRule" id="PRU10141"/>
    </source>
</evidence>
<dbReference type="GO" id="GO:0016592">
    <property type="term" value="C:mediator complex"/>
    <property type="evidence" value="ECO:0007669"/>
    <property type="project" value="TreeGrafter"/>
</dbReference>
<dbReference type="PROSITE" id="PS50011">
    <property type="entry name" value="PROTEIN_KINASE_DOM"/>
    <property type="match status" value="1"/>
</dbReference>
<dbReference type="GO" id="GO:0005524">
    <property type="term" value="F:ATP binding"/>
    <property type="evidence" value="ECO:0007669"/>
    <property type="project" value="UniProtKB-UniRule"/>
</dbReference>
<feature type="domain" description="Protein kinase" evidence="12">
    <location>
        <begin position="17"/>
        <end position="178"/>
    </location>
</feature>
<evidence type="ECO:0000256" key="11">
    <source>
        <dbReference type="RuleBase" id="RU000304"/>
    </source>
</evidence>
<dbReference type="InterPro" id="IPR008271">
    <property type="entry name" value="Ser/Thr_kinase_AS"/>
</dbReference>
<proteinExistence type="inferred from homology"/>
<evidence type="ECO:0000256" key="3">
    <source>
        <dbReference type="ARBA" id="ARBA00022679"/>
    </source>
</evidence>
<feature type="binding site" evidence="10">
    <location>
        <position position="46"/>
    </location>
    <ligand>
        <name>ATP</name>
        <dbReference type="ChEBI" id="CHEBI:30616"/>
    </ligand>
</feature>
<protein>
    <recommendedName>
        <fullName evidence="12">Protein kinase domain-containing protein</fullName>
    </recommendedName>
</protein>
<keyword evidence="2 11" id="KW-0723">Serine/threonine-protein kinase</keyword>
<comment type="catalytic activity">
    <reaction evidence="9">
        <text>[DNA-directed RNA polymerase] + ATP = phospho-[DNA-directed RNA polymerase] + ADP + H(+)</text>
        <dbReference type="Rhea" id="RHEA:10216"/>
        <dbReference type="Rhea" id="RHEA-COMP:11321"/>
        <dbReference type="Rhea" id="RHEA-COMP:11322"/>
        <dbReference type="ChEBI" id="CHEBI:15378"/>
        <dbReference type="ChEBI" id="CHEBI:30616"/>
        <dbReference type="ChEBI" id="CHEBI:43176"/>
        <dbReference type="ChEBI" id="CHEBI:68546"/>
        <dbReference type="ChEBI" id="CHEBI:456216"/>
        <dbReference type="EC" id="2.7.11.23"/>
    </reaction>
</comment>
<dbReference type="Pfam" id="PF00069">
    <property type="entry name" value="Pkinase"/>
    <property type="match status" value="1"/>
</dbReference>
<evidence type="ECO:0000256" key="9">
    <source>
        <dbReference type="ARBA" id="ARBA00049280"/>
    </source>
</evidence>
<dbReference type="Proteomes" id="UP000324800">
    <property type="component" value="Unassembled WGS sequence"/>
</dbReference>
<evidence type="ECO:0000313" key="14">
    <source>
        <dbReference type="Proteomes" id="UP000324800"/>
    </source>
</evidence>
<evidence type="ECO:0000256" key="1">
    <source>
        <dbReference type="ARBA" id="ARBA00006485"/>
    </source>
</evidence>
<reference evidence="13 14" key="1">
    <citation type="submission" date="2019-03" db="EMBL/GenBank/DDBJ databases">
        <title>Single cell metagenomics reveals metabolic interactions within the superorganism composed of flagellate Streblomastix strix and complex community of Bacteroidetes bacteria on its surface.</title>
        <authorList>
            <person name="Treitli S.C."/>
            <person name="Kolisko M."/>
            <person name="Husnik F."/>
            <person name="Keeling P."/>
            <person name="Hampl V."/>
        </authorList>
    </citation>
    <scope>NUCLEOTIDE SEQUENCE [LARGE SCALE GENOMIC DNA]</scope>
    <source>
        <strain evidence="13">ST1C</strain>
    </source>
</reference>